<sequence length="65" mass="7407">MAATVVPKTLLHAPAVLEVQLEHLQQENRAPNLRWHVRTDKGCLAQDRKYIRWDEGVYPAAAESD</sequence>
<organism evidence="1">
    <name type="scientific">Lotus japonicus</name>
    <name type="common">Lotus corniculatus var. japonicus</name>
    <dbReference type="NCBI Taxonomy" id="34305"/>
    <lineage>
        <taxon>Eukaryota</taxon>
        <taxon>Viridiplantae</taxon>
        <taxon>Streptophyta</taxon>
        <taxon>Embryophyta</taxon>
        <taxon>Tracheophyta</taxon>
        <taxon>Spermatophyta</taxon>
        <taxon>Magnoliopsida</taxon>
        <taxon>eudicotyledons</taxon>
        <taxon>Gunneridae</taxon>
        <taxon>Pentapetalae</taxon>
        <taxon>rosids</taxon>
        <taxon>fabids</taxon>
        <taxon>Fabales</taxon>
        <taxon>Fabaceae</taxon>
        <taxon>Papilionoideae</taxon>
        <taxon>50 kb inversion clade</taxon>
        <taxon>NPAAA clade</taxon>
        <taxon>Hologalegina</taxon>
        <taxon>robinioid clade</taxon>
        <taxon>Loteae</taxon>
        <taxon>Lotus</taxon>
    </lineage>
</organism>
<dbReference type="EMBL" id="BT147114">
    <property type="protein sequence ID" value="AFK46908.1"/>
    <property type="molecule type" value="mRNA"/>
</dbReference>
<protein>
    <submittedName>
        <fullName evidence="1">Uncharacterized protein</fullName>
    </submittedName>
</protein>
<dbReference type="AlphaFoldDB" id="I3T316"/>
<proteinExistence type="evidence at transcript level"/>
<accession>I3T316</accession>
<evidence type="ECO:0000313" key="1">
    <source>
        <dbReference type="EMBL" id="AFK46908.1"/>
    </source>
</evidence>
<reference evidence="1" key="1">
    <citation type="submission" date="2012-05" db="EMBL/GenBank/DDBJ databases">
        <authorList>
            <person name="Krishnakumar V."/>
            <person name="Cheung F."/>
            <person name="Xiao Y."/>
            <person name="Chan A."/>
            <person name="Moskal W.A."/>
            <person name="Town C.D."/>
        </authorList>
    </citation>
    <scope>NUCLEOTIDE SEQUENCE</scope>
</reference>
<name>I3T316_LOTJA</name>